<evidence type="ECO:0000313" key="3">
    <source>
        <dbReference type="Proteomes" id="UP000703269"/>
    </source>
</evidence>
<proteinExistence type="predicted"/>
<evidence type="ECO:0008006" key="4">
    <source>
        <dbReference type="Google" id="ProtNLM"/>
    </source>
</evidence>
<keyword evidence="1" id="KW-0732">Signal</keyword>
<accession>A0A9P3GK83</accession>
<organism evidence="2 3">
    <name type="scientific">Phanerochaete sordida</name>
    <dbReference type="NCBI Taxonomy" id="48140"/>
    <lineage>
        <taxon>Eukaryota</taxon>
        <taxon>Fungi</taxon>
        <taxon>Dikarya</taxon>
        <taxon>Basidiomycota</taxon>
        <taxon>Agaricomycotina</taxon>
        <taxon>Agaricomycetes</taxon>
        <taxon>Polyporales</taxon>
        <taxon>Phanerochaetaceae</taxon>
        <taxon>Phanerochaete</taxon>
    </lineage>
</organism>
<dbReference type="EMBL" id="BPQB01000071">
    <property type="protein sequence ID" value="GJE97428.1"/>
    <property type="molecule type" value="Genomic_DNA"/>
</dbReference>
<sequence length="189" mass="19867">MKSFTSVVALVALVAASANAVAIPDNIAEVCKPGTEVVHNSTDIEGKPLTFTTCDLKEVPAARSFDEGSSLEKRAAGYDLCGAPCTTVCHGGTGGPNPNDCQTLANNHANDGEFTVSYGTFGWWTYGSCAAGLANHWGADVYYCWDTKNLAGVISYLAWNCQSTQHANGGQCNFNNNPNGLGYVIVETS</sequence>
<evidence type="ECO:0000313" key="2">
    <source>
        <dbReference type="EMBL" id="GJE97428.1"/>
    </source>
</evidence>
<evidence type="ECO:0000256" key="1">
    <source>
        <dbReference type="SAM" id="SignalP"/>
    </source>
</evidence>
<reference evidence="2 3" key="1">
    <citation type="submission" date="2021-08" db="EMBL/GenBank/DDBJ databases">
        <title>Draft Genome Sequence of Phanerochaete sordida strain YK-624.</title>
        <authorList>
            <person name="Mori T."/>
            <person name="Dohra H."/>
            <person name="Suzuki T."/>
            <person name="Kawagishi H."/>
            <person name="Hirai H."/>
        </authorList>
    </citation>
    <scope>NUCLEOTIDE SEQUENCE [LARGE SCALE GENOMIC DNA]</scope>
    <source>
        <strain evidence="2 3">YK-624</strain>
    </source>
</reference>
<dbReference type="OrthoDB" id="3226519at2759"/>
<feature type="chain" id="PRO_5040473444" description="Cyanovirin-N domain-containing protein" evidence="1">
    <location>
        <begin position="21"/>
        <end position="189"/>
    </location>
</feature>
<keyword evidence="3" id="KW-1185">Reference proteome</keyword>
<dbReference type="AlphaFoldDB" id="A0A9P3GK83"/>
<dbReference type="Proteomes" id="UP000703269">
    <property type="component" value="Unassembled WGS sequence"/>
</dbReference>
<protein>
    <recommendedName>
        <fullName evidence="4">Cyanovirin-N domain-containing protein</fullName>
    </recommendedName>
</protein>
<name>A0A9P3GK83_9APHY</name>
<feature type="signal peptide" evidence="1">
    <location>
        <begin position="1"/>
        <end position="20"/>
    </location>
</feature>
<comment type="caution">
    <text evidence="2">The sequence shown here is derived from an EMBL/GenBank/DDBJ whole genome shotgun (WGS) entry which is preliminary data.</text>
</comment>
<gene>
    <name evidence="2" type="ORF">PsYK624_136470</name>
</gene>